<proteinExistence type="predicted"/>
<evidence type="ECO:0000313" key="2">
    <source>
        <dbReference type="Proteomes" id="UP000194003"/>
    </source>
</evidence>
<accession>A0A1Y2KA53</accession>
<dbReference type="EMBL" id="LVJN01000007">
    <property type="protein sequence ID" value="OSM08499.1"/>
    <property type="molecule type" value="Genomic_DNA"/>
</dbReference>
<sequence length="268" mass="29812">MATLTCAPTPLAEQPVTHLQDLRRQRMMRTVDTADHVITATWSAPQRISCIGLFGHNMRKSSAQWRVQLFSDSAWTTSVYDSGSIPMTVVKGFRALTWRVDAWRATIFSDRDSAFSVLWLDDSHAIQSLRITLSDTTNPDGYLEAYRLLAGLHWQPTHGPAFGASLQVDDPTELTQTAGGTLAAVSRGAPTRRLSLELRWMSRDADARRLIEMLSNQSKRKQMLLSLFPGAGSGEEIDYTILGRISDSPQIAIVHPQRARAKLTFTEG</sequence>
<keyword evidence="2" id="KW-1185">Reference proteome</keyword>
<dbReference type="AlphaFoldDB" id="A0A1Y2KA53"/>
<name>A0A1Y2KA53_9PROT</name>
<dbReference type="Proteomes" id="UP000194003">
    <property type="component" value="Unassembled WGS sequence"/>
</dbReference>
<comment type="caution">
    <text evidence="1">The sequence shown here is derived from an EMBL/GenBank/DDBJ whole genome shotgun (WGS) entry which is preliminary data.</text>
</comment>
<reference evidence="1 2" key="1">
    <citation type="journal article" date="2016" name="BMC Genomics">
        <title>Combined genomic and structural analyses of a cultured magnetotactic bacterium reveals its niche adaptation to a dynamic environment.</title>
        <authorList>
            <person name="Araujo A.C."/>
            <person name="Morillo V."/>
            <person name="Cypriano J."/>
            <person name="Teixeira L.C."/>
            <person name="Leao P."/>
            <person name="Lyra S."/>
            <person name="Almeida L.G."/>
            <person name="Bazylinski D.A."/>
            <person name="Vasconcellos A.T."/>
            <person name="Abreu F."/>
            <person name="Lins U."/>
        </authorList>
    </citation>
    <scope>NUCLEOTIDE SEQUENCE [LARGE SCALE GENOMIC DNA]</scope>
    <source>
        <strain evidence="1 2">IT-1</strain>
    </source>
</reference>
<protein>
    <submittedName>
        <fullName evidence="1">Uncharacterized protein</fullName>
    </submittedName>
</protein>
<organism evidence="1 2">
    <name type="scientific">Magnetofaba australis IT-1</name>
    <dbReference type="NCBI Taxonomy" id="1434232"/>
    <lineage>
        <taxon>Bacteria</taxon>
        <taxon>Pseudomonadati</taxon>
        <taxon>Pseudomonadota</taxon>
        <taxon>Magnetococcia</taxon>
        <taxon>Magnetococcales</taxon>
        <taxon>Magnetococcaceae</taxon>
        <taxon>Magnetofaba</taxon>
    </lineage>
</organism>
<gene>
    <name evidence="1" type="ORF">MAIT1_04673</name>
</gene>
<dbReference type="STRING" id="1434232.MAIT1_04673"/>
<evidence type="ECO:0000313" key="1">
    <source>
        <dbReference type="EMBL" id="OSM08499.1"/>
    </source>
</evidence>